<dbReference type="GO" id="GO:0043190">
    <property type="term" value="C:ATP-binding cassette (ABC) transporter complex"/>
    <property type="evidence" value="ECO:0007669"/>
    <property type="project" value="InterPro"/>
</dbReference>
<feature type="transmembrane region" description="Helical" evidence="9">
    <location>
        <begin position="225"/>
        <end position="247"/>
    </location>
</feature>
<organism evidence="11 12">
    <name type="scientific">candidate division CPR2 bacterium GW2011_GWC1_41_48</name>
    <dbReference type="NCBI Taxonomy" id="1618344"/>
    <lineage>
        <taxon>Bacteria</taxon>
        <taxon>Bacteria division CPR2</taxon>
    </lineage>
</organism>
<keyword evidence="6 9" id="KW-0812">Transmembrane</keyword>
<comment type="subcellular location">
    <subcellularLocation>
        <location evidence="1">Cell inner membrane</location>
        <topology evidence="1">Multi-pass membrane protein</topology>
    </subcellularLocation>
    <subcellularLocation>
        <location evidence="9">Cell membrane</location>
        <topology evidence="9">Multi-pass membrane protein</topology>
    </subcellularLocation>
</comment>
<evidence type="ECO:0000256" key="1">
    <source>
        <dbReference type="ARBA" id="ARBA00004429"/>
    </source>
</evidence>
<dbReference type="GO" id="GO:0015920">
    <property type="term" value="P:lipopolysaccharide transport"/>
    <property type="evidence" value="ECO:0007669"/>
    <property type="project" value="TreeGrafter"/>
</dbReference>
<feature type="transmembrane region" description="Helical" evidence="9">
    <location>
        <begin position="58"/>
        <end position="78"/>
    </location>
</feature>
<name>A0A0G0Z9B0_UNCC2</name>
<keyword evidence="5" id="KW-0997">Cell inner membrane</keyword>
<evidence type="ECO:0000259" key="10">
    <source>
        <dbReference type="PROSITE" id="PS51012"/>
    </source>
</evidence>
<keyword evidence="3 9" id="KW-0813">Transport</keyword>
<keyword evidence="7 9" id="KW-1133">Transmembrane helix</keyword>
<dbReference type="AlphaFoldDB" id="A0A0G0Z9B0"/>
<evidence type="ECO:0000256" key="9">
    <source>
        <dbReference type="RuleBase" id="RU361157"/>
    </source>
</evidence>
<evidence type="ECO:0000313" key="12">
    <source>
        <dbReference type="Proteomes" id="UP000033869"/>
    </source>
</evidence>
<protein>
    <recommendedName>
        <fullName evidence="9">Transport permease protein</fullName>
    </recommendedName>
</protein>
<evidence type="ECO:0000256" key="6">
    <source>
        <dbReference type="ARBA" id="ARBA00022692"/>
    </source>
</evidence>
<feature type="domain" description="ABC transmembrane type-2" evidence="10">
    <location>
        <begin position="25"/>
        <end position="250"/>
    </location>
</feature>
<dbReference type="InterPro" id="IPR000412">
    <property type="entry name" value="ABC_2_transport"/>
</dbReference>
<dbReference type="Pfam" id="PF01061">
    <property type="entry name" value="ABC2_membrane"/>
    <property type="match status" value="1"/>
</dbReference>
<dbReference type="Proteomes" id="UP000033869">
    <property type="component" value="Unassembled WGS sequence"/>
</dbReference>
<dbReference type="PANTHER" id="PTHR30413:SF8">
    <property type="entry name" value="TRANSPORT PERMEASE PROTEIN"/>
    <property type="match status" value="1"/>
</dbReference>
<evidence type="ECO:0000256" key="7">
    <source>
        <dbReference type="ARBA" id="ARBA00022989"/>
    </source>
</evidence>
<feature type="transmembrane region" description="Helical" evidence="9">
    <location>
        <begin position="137"/>
        <end position="160"/>
    </location>
</feature>
<dbReference type="EMBL" id="LCBL01000001">
    <property type="protein sequence ID" value="KKS09598.1"/>
    <property type="molecule type" value="Genomic_DNA"/>
</dbReference>
<accession>A0A0G0Z9B0</accession>
<dbReference type="PROSITE" id="PS51012">
    <property type="entry name" value="ABC_TM2"/>
    <property type="match status" value="1"/>
</dbReference>
<evidence type="ECO:0000256" key="8">
    <source>
        <dbReference type="ARBA" id="ARBA00023136"/>
    </source>
</evidence>
<dbReference type="PRINTS" id="PR00164">
    <property type="entry name" value="ABC2TRNSPORT"/>
</dbReference>
<dbReference type="PANTHER" id="PTHR30413">
    <property type="entry name" value="INNER MEMBRANE TRANSPORT PERMEASE"/>
    <property type="match status" value="1"/>
</dbReference>
<evidence type="ECO:0000313" key="11">
    <source>
        <dbReference type="EMBL" id="KKS09598.1"/>
    </source>
</evidence>
<evidence type="ECO:0000256" key="5">
    <source>
        <dbReference type="ARBA" id="ARBA00022519"/>
    </source>
</evidence>
<keyword evidence="8 9" id="KW-0472">Membrane</keyword>
<keyword evidence="4 9" id="KW-1003">Cell membrane</keyword>
<comment type="similarity">
    <text evidence="2 9">Belongs to the ABC-2 integral membrane protein family.</text>
</comment>
<dbReference type="InterPro" id="IPR047817">
    <property type="entry name" value="ABC2_TM_bact-type"/>
</dbReference>
<reference evidence="11 12" key="1">
    <citation type="journal article" date="2015" name="Nature">
        <title>rRNA introns, odd ribosomes, and small enigmatic genomes across a large radiation of phyla.</title>
        <authorList>
            <person name="Brown C.T."/>
            <person name="Hug L.A."/>
            <person name="Thomas B.C."/>
            <person name="Sharon I."/>
            <person name="Castelle C.J."/>
            <person name="Singh A."/>
            <person name="Wilkins M.J."/>
            <person name="Williams K.H."/>
            <person name="Banfield J.F."/>
        </authorList>
    </citation>
    <scope>NUCLEOTIDE SEQUENCE [LARGE SCALE GENOMIC DNA]</scope>
</reference>
<comment type="caution">
    <text evidence="11">The sequence shown here is derived from an EMBL/GenBank/DDBJ whole genome shotgun (WGS) entry which is preliminary data.</text>
</comment>
<evidence type="ECO:0000256" key="4">
    <source>
        <dbReference type="ARBA" id="ARBA00022475"/>
    </source>
</evidence>
<sequence length="258" mass="29258">MKRYLSLISELAITGFKLKYNGSFFGYLWSLANPLMYFLVLYFVFTRVFDLGDSIKNYPLYLLLGVTIWGFFAEATSVCMNSIVSNGDLIRKVYFPRIVLPIASSLSTFINLMLNLVVVFAFALVLHVDLTTKIMFIPLYLIEIYFFTLGVSLFLAALFVKFRDIGPIWGVAMQVLFYATPIIYPITLVPDRYLKLMMVSPLAQIIQGFRYSLMSNDIGTSSGTLGIFAFLPVFITLAVFLLGYFSFQKMAAKFAENV</sequence>
<evidence type="ECO:0000256" key="2">
    <source>
        <dbReference type="ARBA" id="ARBA00007783"/>
    </source>
</evidence>
<dbReference type="InterPro" id="IPR013525">
    <property type="entry name" value="ABC2_TM"/>
</dbReference>
<feature type="transmembrane region" description="Helical" evidence="9">
    <location>
        <begin position="24"/>
        <end position="46"/>
    </location>
</feature>
<feature type="transmembrane region" description="Helical" evidence="9">
    <location>
        <begin position="98"/>
        <end position="125"/>
    </location>
</feature>
<gene>
    <name evidence="11" type="ORF">UU65_C0001G0003</name>
</gene>
<proteinExistence type="inferred from homology"/>
<feature type="transmembrane region" description="Helical" evidence="9">
    <location>
        <begin position="166"/>
        <end position="186"/>
    </location>
</feature>
<dbReference type="GO" id="GO:0140359">
    <property type="term" value="F:ABC-type transporter activity"/>
    <property type="evidence" value="ECO:0007669"/>
    <property type="project" value="InterPro"/>
</dbReference>
<evidence type="ECO:0000256" key="3">
    <source>
        <dbReference type="ARBA" id="ARBA00022448"/>
    </source>
</evidence>